<evidence type="ECO:0000313" key="2">
    <source>
        <dbReference type="Proteomes" id="UP000070344"/>
    </source>
</evidence>
<organism evidence="1 2">
    <name type="scientific">candidate division MSBL1 archaeon SCGC-AAA259O05</name>
    <dbReference type="NCBI Taxonomy" id="1698271"/>
    <lineage>
        <taxon>Archaea</taxon>
        <taxon>Methanobacteriati</taxon>
        <taxon>Methanobacteriota</taxon>
        <taxon>candidate division MSBL1</taxon>
    </lineage>
</organism>
<accession>A0A133UYC3</accession>
<dbReference type="SUPFAM" id="SSF51726">
    <property type="entry name" value="UROD/MetE-like"/>
    <property type="match status" value="1"/>
</dbReference>
<dbReference type="InterPro" id="IPR038071">
    <property type="entry name" value="UROD/MetE-like_sf"/>
</dbReference>
<dbReference type="Gene3D" id="3.20.20.210">
    <property type="match status" value="1"/>
</dbReference>
<dbReference type="EMBL" id="LHXV01000107">
    <property type="protein sequence ID" value="KXA99171.1"/>
    <property type="molecule type" value="Genomic_DNA"/>
</dbReference>
<comment type="caution">
    <text evidence="1">The sequence shown here is derived from an EMBL/GenBank/DDBJ whole genome shotgun (WGS) entry which is preliminary data.</text>
</comment>
<dbReference type="AlphaFoldDB" id="A0A133UYC3"/>
<gene>
    <name evidence="1" type="ORF">AKJ41_05860</name>
</gene>
<sequence length="430" mass="50191">MRKKASAEIDSVSKDDMEVLRKLGEKYAEIASKPQHQKKAEMWTLLNNLNDIKPMIWVNEIPWHEMEKNDELKIKSEDSLLQQIETELRRKIYKWEHFDSDMVIEGKIRSPLAIDDSGFGIEEDVDIVRTDPQSDIVSREFHTQIDGEDDLEKIKYPEIVHDEIQSERNYRILKEIFEDILPVVKEGVPGLWFAPWDQLVRWRGPEKALKDLVKNPDLMHKAMDRLVNAHLHRLEQLEDLGLLARNDRNVRIGSGGYGYTSELPDGNTSNLNASDLWGCSAAQIFSEVSPKMHEEFSLKYEKRWLEKFGLTYYGCCEPLDEKVNILRPISNLRKISMSPWVDLKTGAEEIGEDFVFSLKPNPQILAKKKWKPEIARKRIRKSLEKTEGCNVEIIMKDISTLRYEPERLWEWTEIAQEEALKFAEERGLKT</sequence>
<dbReference type="Proteomes" id="UP000070344">
    <property type="component" value="Unassembled WGS sequence"/>
</dbReference>
<protein>
    <recommendedName>
        <fullName evidence="3">Uroporphyrinogen decarboxylase (URO-D) domain-containing protein</fullName>
    </recommendedName>
</protein>
<keyword evidence="2" id="KW-1185">Reference proteome</keyword>
<reference evidence="1 2" key="1">
    <citation type="journal article" date="2016" name="Sci. Rep.">
        <title>Metabolic traits of an uncultured archaeal lineage -MSBL1- from brine pools of the Red Sea.</title>
        <authorList>
            <person name="Mwirichia R."/>
            <person name="Alam I."/>
            <person name="Rashid M."/>
            <person name="Vinu M."/>
            <person name="Ba-Alawi W."/>
            <person name="Anthony Kamau A."/>
            <person name="Kamanda Ngugi D."/>
            <person name="Goker M."/>
            <person name="Klenk H.P."/>
            <person name="Bajic V."/>
            <person name="Stingl U."/>
        </authorList>
    </citation>
    <scope>NUCLEOTIDE SEQUENCE [LARGE SCALE GENOMIC DNA]</scope>
    <source>
        <strain evidence="1">SCGC-AAA259O05</strain>
    </source>
</reference>
<evidence type="ECO:0008006" key="3">
    <source>
        <dbReference type="Google" id="ProtNLM"/>
    </source>
</evidence>
<proteinExistence type="predicted"/>
<name>A0A133UYC3_9EURY</name>
<evidence type="ECO:0000313" key="1">
    <source>
        <dbReference type="EMBL" id="KXA99171.1"/>
    </source>
</evidence>